<dbReference type="EMBL" id="BOOR01000102">
    <property type="protein sequence ID" value="GII59833.1"/>
    <property type="molecule type" value="Genomic_DNA"/>
</dbReference>
<dbReference type="AlphaFoldDB" id="A0A8J4DFL7"/>
<organism evidence="2 3">
    <name type="scientific">Planotetraspora thailandica</name>
    <dbReference type="NCBI Taxonomy" id="487172"/>
    <lineage>
        <taxon>Bacteria</taxon>
        <taxon>Bacillati</taxon>
        <taxon>Actinomycetota</taxon>
        <taxon>Actinomycetes</taxon>
        <taxon>Streptosporangiales</taxon>
        <taxon>Streptosporangiaceae</taxon>
        <taxon>Planotetraspora</taxon>
    </lineage>
</organism>
<gene>
    <name evidence="2" type="ORF">Pth03_82220</name>
</gene>
<keyword evidence="3" id="KW-1185">Reference proteome</keyword>
<evidence type="ECO:0000313" key="2">
    <source>
        <dbReference type="EMBL" id="GII59833.1"/>
    </source>
</evidence>
<proteinExistence type="predicted"/>
<sequence>MVTLSLGLHPSAIDYSRYPGLDEETLTARIAAGEAALHEAGFDIVACQVSADPDEAEKKVRECVAARPVEAVMIGAGLRMAPDHTLLFERLVNLLIRLVPGIVFCFNTSPETTIDALRRLAPPPPLTPQQDPADGHLQTCRSQR</sequence>
<comment type="caution">
    <text evidence="2">The sequence shown here is derived from an EMBL/GenBank/DDBJ whole genome shotgun (WGS) entry which is preliminary data.</text>
</comment>
<name>A0A8J4DFL7_9ACTN</name>
<accession>A0A8J4DFL7</accession>
<evidence type="ECO:0000256" key="1">
    <source>
        <dbReference type="SAM" id="MobiDB-lite"/>
    </source>
</evidence>
<evidence type="ECO:0000313" key="3">
    <source>
        <dbReference type="Proteomes" id="UP000605992"/>
    </source>
</evidence>
<feature type="region of interest" description="Disordered" evidence="1">
    <location>
        <begin position="122"/>
        <end position="144"/>
    </location>
</feature>
<reference evidence="2" key="1">
    <citation type="submission" date="2021-01" db="EMBL/GenBank/DDBJ databases">
        <title>Whole genome shotgun sequence of Planotetraspora thailandica NBRC 104271.</title>
        <authorList>
            <person name="Komaki H."/>
            <person name="Tamura T."/>
        </authorList>
    </citation>
    <scope>NUCLEOTIDE SEQUENCE</scope>
    <source>
        <strain evidence="2">NBRC 104271</strain>
    </source>
</reference>
<dbReference type="Proteomes" id="UP000605992">
    <property type="component" value="Unassembled WGS sequence"/>
</dbReference>
<protein>
    <submittedName>
        <fullName evidence="2">Uncharacterized protein</fullName>
    </submittedName>
</protein>